<gene>
    <name evidence="2" type="ORF">H3Z74_15310</name>
</gene>
<organism evidence="2 3">
    <name type="scientific">Sphingomonas alpina</name>
    <dbReference type="NCBI Taxonomy" id="653931"/>
    <lineage>
        <taxon>Bacteria</taxon>
        <taxon>Pseudomonadati</taxon>
        <taxon>Pseudomonadota</taxon>
        <taxon>Alphaproteobacteria</taxon>
        <taxon>Sphingomonadales</taxon>
        <taxon>Sphingomonadaceae</taxon>
        <taxon>Sphingomonas</taxon>
    </lineage>
</organism>
<evidence type="ECO:0000313" key="3">
    <source>
        <dbReference type="Proteomes" id="UP000516148"/>
    </source>
</evidence>
<sequence length="171" mass="17756">MLRILAILSLAMPLAACDSSGDGTSITINATDSDGNMLAGVDKNGQMSVNVPGFSGKINLPKLKLDAGDFDLNGVKLYPGSTISTMNIDTKDGGNGGKDSGNVRISFDSPGTPKAVQDWFLQRLNKDAGFKVKVDGAGLTGTTDDDKPFKLELAPVGADHAKGTIILSDQN</sequence>
<proteinExistence type="predicted"/>
<feature type="chain" id="PRO_5028982130" description="Lipoprotein" evidence="1">
    <location>
        <begin position="17"/>
        <end position="171"/>
    </location>
</feature>
<feature type="signal peptide" evidence="1">
    <location>
        <begin position="1"/>
        <end position="16"/>
    </location>
</feature>
<keyword evidence="1" id="KW-0732">Signal</keyword>
<evidence type="ECO:0000256" key="1">
    <source>
        <dbReference type="SAM" id="SignalP"/>
    </source>
</evidence>
<protein>
    <recommendedName>
        <fullName evidence="4">Lipoprotein</fullName>
    </recommendedName>
</protein>
<name>A0A7H0LEN0_9SPHN</name>
<evidence type="ECO:0008006" key="4">
    <source>
        <dbReference type="Google" id="ProtNLM"/>
    </source>
</evidence>
<evidence type="ECO:0000313" key="2">
    <source>
        <dbReference type="EMBL" id="QNQ08133.1"/>
    </source>
</evidence>
<dbReference type="EMBL" id="CP061038">
    <property type="protein sequence ID" value="QNQ08133.1"/>
    <property type="molecule type" value="Genomic_DNA"/>
</dbReference>
<dbReference type="Proteomes" id="UP000516148">
    <property type="component" value="Chromosome"/>
</dbReference>
<accession>A0A7H0LEN0</accession>
<keyword evidence="3" id="KW-1185">Reference proteome</keyword>
<dbReference type="KEGG" id="spap:H3Z74_15310"/>
<reference evidence="2 3" key="1">
    <citation type="submission" date="2020-09" db="EMBL/GenBank/DDBJ databases">
        <title>Sphingomonas sp., a new species isolated from pork steak.</title>
        <authorList>
            <person name="Heidler von Heilborn D."/>
        </authorList>
    </citation>
    <scope>NUCLEOTIDE SEQUENCE [LARGE SCALE GENOMIC DNA]</scope>
    <source>
        <strain evidence="3">S8-3T</strain>
    </source>
</reference>
<dbReference type="AlphaFoldDB" id="A0A7H0LEN0"/>
<dbReference type="RefSeq" id="WP_187760462.1">
    <property type="nucleotide sequence ID" value="NZ_CP061038.1"/>
</dbReference>